<organism evidence="1 2">
    <name type="scientific">Nonlabens agnitus</name>
    <dbReference type="NCBI Taxonomy" id="870484"/>
    <lineage>
        <taxon>Bacteria</taxon>
        <taxon>Pseudomonadati</taxon>
        <taxon>Bacteroidota</taxon>
        <taxon>Flavobacteriia</taxon>
        <taxon>Flavobacteriales</taxon>
        <taxon>Flavobacteriaceae</taxon>
        <taxon>Nonlabens</taxon>
    </lineage>
</organism>
<dbReference type="EMBL" id="MQUC01000003">
    <property type="protein sequence ID" value="PRP66042.1"/>
    <property type="molecule type" value="Genomic_DNA"/>
</dbReference>
<sequence>MKNALSAIIFGVAIVLSAIFLGNAFMNRNQKQGTIEVTGLGSQDFVSDLIVWEGRFTASSPVLSDAYEQIASNKQTIETYLKGKGIDPSIMVFSSVNTSKNTTPIYGANGNYQGETFNGYELSQTIEVQSNEVEKIEKISREVTELLNQGVQFYSQSPRYYYTKLSDLKIEMISKATEDARIRAEQIAANSGGGLGDLISADMGVFQITGQNSAEDYSWGGTYNTSSKEKTASITMKLVYEAE</sequence>
<evidence type="ECO:0000313" key="1">
    <source>
        <dbReference type="EMBL" id="PRP66042.1"/>
    </source>
</evidence>
<dbReference type="InterPro" id="IPR007497">
    <property type="entry name" value="SIMPL/DUF541"/>
</dbReference>
<dbReference type="AlphaFoldDB" id="A0A2S9WRE1"/>
<dbReference type="InterPro" id="IPR052022">
    <property type="entry name" value="26kDa_periplasmic_antigen"/>
</dbReference>
<dbReference type="InterPro" id="IPR016907">
    <property type="entry name" value="UCP029033"/>
</dbReference>
<name>A0A2S9WRE1_9FLAO</name>
<dbReference type="RefSeq" id="WP_055412311.1">
    <property type="nucleotide sequence ID" value="NZ_MQUC01000003.1"/>
</dbReference>
<dbReference type="Proteomes" id="UP000239532">
    <property type="component" value="Unassembled WGS sequence"/>
</dbReference>
<keyword evidence="2" id="KW-1185">Reference proteome</keyword>
<dbReference type="PANTHER" id="PTHR34387">
    <property type="entry name" value="SLR1258 PROTEIN"/>
    <property type="match status" value="1"/>
</dbReference>
<evidence type="ECO:0000313" key="2">
    <source>
        <dbReference type="Proteomes" id="UP000239532"/>
    </source>
</evidence>
<gene>
    <name evidence="1" type="ORF">BST86_02555</name>
</gene>
<dbReference type="PIRSF" id="PIRSF029033">
    <property type="entry name" value="UCP029033"/>
    <property type="match status" value="1"/>
</dbReference>
<dbReference type="GO" id="GO:0006974">
    <property type="term" value="P:DNA damage response"/>
    <property type="evidence" value="ECO:0007669"/>
    <property type="project" value="TreeGrafter"/>
</dbReference>
<protein>
    <submittedName>
        <fullName evidence="1">SIMPL domain-containing protein</fullName>
    </submittedName>
</protein>
<comment type="caution">
    <text evidence="1">The sequence shown here is derived from an EMBL/GenBank/DDBJ whole genome shotgun (WGS) entry which is preliminary data.</text>
</comment>
<dbReference type="OrthoDB" id="9785289at2"/>
<dbReference type="Gene3D" id="3.30.70.2970">
    <property type="entry name" value="Protein of unknown function (DUF541), domain 2"/>
    <property type="match status" value="1"/>
</dbReference>
<reference evidence="1 2" key="1">
    <citation type="submission" date="2016-11" db="EMBL/GenBank/DDBJ databases">
        <title>Trade-off between light-utilization and light-protection in marine flavobacteria.</title>
        <authorList>
            <person name="Kumagai Y."/>
        </authorList>
    </citation>
    <scope>NUCLEOTIDE SEQUENCE [LARGE SCALE GENOMIC DNA]</scope>
    <source>
        <strain evidence="1 2">JCM 17109</strain>
    </source>
</reference>
<dbReference type="Pfam" id="PF04402">
    <property type="entry name" value="SIMPL"/>
    <property type="match status" value="1"/>
</dbReference>
<proteinExistence type="predicted"/>
<accession>A0A2S9WRE1</accession>
<dbReference type="PANTHER" id="PTHR34387:SF2">
    <property type="entry name" value="SLR1258 PROTEIN"/>
    <property type="match status" value="1"/>
</dbReference>